<feature type="compositionally biased region" description="Basic and acidic residues" evidence="1">
    <location>
        <begin position="742"/>
        <end position="756"/>
    </location>
</feature>
<feature type="compositionally biased region" description="Basic residues" evidence="1">
    <location>
        <begin position="124"/>
        <end position="137"/>
    </location>
</feature>
<evidence type="ECO:0000313" key="2">
    <source>
        <dbReference type="EMBL" id="KAK7461140.1"/>
    </source>
</evidence>
<feature type="compositionally biased region" description="Low complexity" evidence="1">
    <location>
        <begin position="198"/>
        <end position="211"/>
    </location>
</feature>
<proteinExistence type="predicted"/>
<accession>A0ABR1JL07</accession>
<keyword evidence="3" id="KW-1185">Reference proteome</keyword>
<organism evidence="2 3">
    <name type="scientific">Marasmiellus scandens</name>
    <dbReference type="NCBI Taxonomy" id="2682957"/>
    <lineage>
        <taxon>Eukaryota</taxon>
        <taxon>Fungi</taxon>
        <taxon>Dikarya</taxon>
        <taxon>Basidiomycota</taxon>
        <taxon>Agaricomycotina</taxon>
        <taxon>Agaricomycetes</taxon>
        <taxon>Agaricomycetidae</taxon>
        <taxon>Agaricales</taxon>
        <taxon>Marasmiineae</taxon>
        <taxon>Omphalotaceae</taxon>
        <taxon>Marasmiellus</taxon>
    </lineage>
</organism>
<evidence type="ECO:0000256" key="1">
    <source>
        <dbReference type="SAM" id="MobiDB-lite"/>
    </source>
</evidence>
<feature type="compositionally biased region" description="Acidic residues" evidence="1">
    <location>
        <begin position="456"/>
        <end position="493"/>
    </location>
</feature>
<feature type="compositionally biased region" description="Basic and acidic residues" evidence="1">
    <location>
        <begin position="114"/>
        <end position="123"/>
    </location>
</feature>
<feature type="compositionally biased region" description="Polar residues" evidence="1">
    <location>
        <begin position="215"/>
        <end position="228"/>
    </location>
</feature>
<feature type="region of interest" description="Disordered" evidence="1">
    <location>
        <begin position="1"/>
        <end position="29"/>
    </location>
</feature>
<evidence type="ECO:0000313" key="3">
    <source>
        <dbReference type="Proteomes" id="UP001498398"/>
    </source>
</evidence>
<dbReference type="PANTHER" id="PTHR13275:SF4">
    <property type="entry name" value="VACUOLAR PROTEIN SORTING-ASSOCIATED PROTEIN 72 HOMOLOG"/>
    <property type="match status" value="1"/>
</dbReference>
<comment type="caution">
    <text evidence="2">The sequence shown here is derived from an EMBL/GenBank/DDBJ whole genome shotgun (WGS) entry which is preliminary data.</text>
</comment>
<feature type="region of interest" description="Disordered" evidence="1">
    <location>
        <begin position="68"/>
        <end position="284"/>
    </location>
</feature>
<feature type="region of interest" description="Disordered" evidence="1">
    <location>
        <begin position="421"/>
        <end position="511"/>
    </location>
</feature>
<dbReference type="Proteomes" id="UP001498398">
    <property type="component" value="Unassembled WGS sequence"/>
</dbReference>
<gene>
    <name evidence="2" type="ORF">VKT23_009067</name>
</gene>
<feature type="region of interest" description="Disordered" evidence="1">
    <location>
        <begin position="737"/>
        <end position="794"/>
    </location>
</feature>
<feature type="compositionally biased region" description="Basic and acidic residues" evidence="1">
    <location>
        <begin position="764"/>
        <end position="778"/>
    </location>
</feature>
<feature type="compositionally biased region" description="Low complexity" evidence="1">
    <location>
        <begin position="236"/>
        <end position="246"/>
    </location>
</feature>
<feature type="compositionally biased region" description="Basic and acidic residues" evidence="1">
    <location>
        <begin position="1"/>
        <end position="19"/>
    </location>
</feature>
<dbReference type="PANTHER" id="PTHR13275">
    <property type="entry name" value="YL-1 PROTEIN TRANSCRIPTION FACTOR-LIKE 1"/>
    <property type="match status" value="1"/>
</dbReference>
<sequence length="794" mass="87804">MEWKDHKKAGKDAKTKTAEEWAASLQQWGPEASKMTAAIGEEIGMPGVTAFVGPNPLSMGDISLYLTSVGKTPSGLSWPQYDPEAYKPGPGRNSHGVRVRKTQEERGGKKRKRSGDDTGEKDGKKSRKGVPKNKPAAKSKAVVSSNDESSDEVPIKQSVKPSKTPTSKKPLEKATTSKKGLTSDTPAKKTRASDKPSTKASTSTKTPAPSKKSAETQANYPHSKPTSETPAPPKPNTTAAPAIPKPSAYTSKKSSEIVPPTPTDIASLAESDNNTPVVNPDIPSAGATGIAMPVAPAKPDAPVACPAGTSTPAAPGIDIRAAEAEFLAAQRHPLVDSSGIAIPTAQDDMRAAEAEAWKYVHLYACNPDGNMAQLHSKLQSILGESYEAESWNPVIQSATDEDGDTKRAAAQVCSMAPPFVIFNDAPKTNETDKDQGVNEDKGDKTSHDVQHNDNEGNGEDQGQDENEDQDKDEDEDEGEASSEDEDEDEDEDKGEDKGEDKDDDDDDDDNEIDELIYDDTKEISSWNHPGSVFWRPWVKDSVRRWWQVLQEYEVDMSDGWVTTFEEMIEVWLRLEEVRGYEEYAGRIESSKEPGWIGEWRADEVRHAVWPGKWNWDELKEALKDVEQWWKDVRPERDLEKERKGKGKKKQAENEEFDWAPLDRTSGLDGFWMFLVAMISIMIQRHENEGPMFKMLGWQAEWQLLGEDMVKVMKQVVDDGVEALHEEIACVEVPKRTTRGQKRKLEEHGKDKEEPKAKKAQGKKTRAETDPPATRETRSKTAAKAGGGKPQRRKR</sequence>
<feature type="compositionally biased region" description="Basic and acidic residues" evidence="1">
    <location>
        <begin position="427"/>
        <end position="454"/>
    </location>
</feature>
<name>A0ABR1JL07_9AGAR</name>
<feature type="compositionally biased region" description="Polar residues" evidence="1">
    <location>
        <begin position="68"/>
        <end position="77"/>
    </location>
</feature>
<reference evidence="2 3" key="1">
    <citation type="submission" date="2024-01" db="EMBL/GenBank/DDBJ databases">
        <title>A draft genome for the cacao thread blight pathogen Marasmiellus scandens.</title>
        <authorList>
            <person name="Baruah I.K."/>
            <person name="Leung J."/>
            <person name="Bukari Y."/>
            <person name="Amoako-Attah I."/>
            <person name="Meinhardt L.W."/>
            <person name="Bailey B.A."/>
            <person name="Cohen S.P."/>
        </authorList>
    </citation>
    <scope>NUCLEOTIDE SEQUENCE [LARGE SCALE GENOMIC DNA]</scope>
    <source>
        <strain evidence="2 3">GH-19</strain>
    </source>
</reference>
<protein>
    <submittedName>
        <fullName evidence="2">Uncharacterized protein</fullName>
    </submittedName>
</protein>
<feature type="compositionally biased region" description="Acidic residues" evidence="1">
    <location>
        <begin position="501"/>
        <end position="511"/>
    </location>
</feature>
<dbReference type="EMBL" id="JBANRG010000014">
    <property type="protein sequence ID" value="KAK7461140.1"/>
    <property type="molecule type" value="Genomic_DNA"/>
</dbReference>